<dbReference type="OrthoDB" id="2491at2"/>
<dbReference type="RefSeq" id="WP_160647852.1">
    <property type="nucleotide sequence ID" value="NZ_SIJB01000055.1"/>
</dbReference>
<name>A0A6N9Q8M1_9BACL</name>
<protein>
    <submittedName>
        <fullName evidence="1">Phage portal protein</fullName>
    </submittedName>
</protein>
<comment type="caution">
    <text evidence="1">The sequence shown here is derived from an EMBL/GenBank/DDBJ whole genome shotgun (WGS) entry which is preliminary data.</text>
</comment>
<dbReference type="AlphaFoldDB" id="A0A6N9Q8M1"/>
<reference evidence="1 2" key="1">
    <citation type="submission" date="2019-01" db="EMBL/GenBank/DDBJ databases">
        <title>Chengkuizengella sp. nov., isolated from deep-sea sediment of East Pacific Ocean.</title>
        <authorList>
            <person name="Yang J."/>
            <person name="Lai Q."/>
            <person name="Shao Z."/>
        </authorList>
    </citation>
    <scope>NUCLEOTIDE SEQUENCE [LARGE SCALE GENOMIC DNA]</scope>
    <source>
        <strain evidence="1 2">YPA3-1-1</strain>
    </source>
</reference>
<dbReference type="EMBL" id="SIJB01000055">
    <property type="protein sequence ID" value="NBI31031.1"/>
    <property type="molecule type" value="Genomic_DNA"/>
</dbReference>
<dbReference type="Proteomes" id="UP000448943">
    <property type="component" value="Unassembled WGS sequence"/>
</dbReference>
<keyword evidence="2" id="KW-1185">Reference proteome</keyword>
<sequence>MGLLQVIKNKFTPQQSRVKQVAKFLDGSIPIFSQFGEDVYASDVVQTAINCIATECSKLQPKHIRIDPNGMQKNVKSSLNRLFKFAPNEHMTTKDFIEKIVWLLHMNYNAFIYPTYDIINGPDGSRREYTSFYPLNPKQVDYLQDESGKLFIKFMFANGQDFTIDYSDIIHLRKKFSVNEIMGGGAHGQPDNEAILKVLQINDTVLQGLDKAIKTSLSVRGILKINTMLEDKKQEEERKRFEEAIKNNETGILPMDLKGDYFDIKSDPKVIDKDTLEFLDNKVLRYYGVSVPIISGDFTDEQYQAFYEKTLEPIIISLGQAFSKTIFTKGQLDHGNEIVFYPQRLLFTNTKNRIAVADILGNRGALTNNDLLQLFGYPPYDGGDVRNMSLNYIDVNLAGEYQMKRAGTKSEKGGESNDK</sequence>
<evidence type="ECO:0000313" key="1">
    <source>
        <dbReference type="EMBL" id="NBI31031.1"/>
    </source>
</evidence>
<dbReference type="Pfam" id="PF04860">
    <property type="entry name" value="Phage_portal"/>
    <property type="match status" value="1"/>
</dbReference>
<gene>
    <name evidence="1" type="ORF">ERL59_18955</name>
</gene>
<proteinExistence type="predicted"/>
<accession>A0A6N9Q8M1</accession>
<organism evidence="1 2">
    <name type="scientific">Chengkuizengella marina</name>
    <dbReference type="NCBI Taxonomy" id="2507566"/>
    <lineage>
        <taxon>Bacteria</taxon>
        <taxon>Bacillati</taxon>
        <taxon>Bacillota</taxon>
        <taxon>Bacilli</taxon>
        <taxon>Bacillales</taxon>
        <taxon>Paenibacillaceae</taxon>
        <taxon>Chengkuizengella</taxon>
    </lineage>
</organism>
<evidence type="ECO:0000313" key="2">
    <source>
        <dbReference type="Proteomes" id="UP000448943"/>
    </source>
</evidence>
<dbReference type="InterPro" id="IPR006944">
    <property type="entry name" value="Phage/GTA_portal"/>
</dbReference>